<evidence type="ECO:0000313" key="4">
    <source>
        <dbReference type="Proteomes" id="UP000308530"/>
    </source>
</evidence>
<dbReference type="Proteomes" id="UP000308530">
    <property type="component" value="Chromosome"/>
</dbReference>
<gene>
    <name evidence="3" type="ORF">FE840_010665</name>
</gene>
<keyword evidence="2" id="KW-0732">Signal</keyword>
<keyword evidence="4" id="KW-1185">Reference proteome</keyword>
<accession>A0ABX6QNT2</accession>
<reference evidence="3 4" key="1">
    <citation type="submission" date="2020-06" db="EMBL/GenBank/DDBJ databases">
        <title>Genome sequence of Rhizobium sp strain ADMK78.</title>
        <authorList>
            <person name="Rahi P."/>
        </authorList>
    </citation>
    <scope>NUCLEOTIDE SEQUENCE [LARGE SCALE GENOMIC DNA]</scope>
    <source>
        <strain evidence="3 4">ADMK78</strain>
    </source>
</reference>
<feature type="region of interest" description="Disordered" evidence="1">
    <location>
        <begin position="32"/>
        <end position="62"/>
    </location>
</feature>
<evidence type="ECO:0000313" key="3">
    <source>
        <dbReference type="EMBL" id="QLF69961.1"/>
    </source>
</evidence>
<protein>
    <submittedName>
        <fullName evidence="3">Uncharacterized protein</fullName>
    </submittedName>
</protein>
<organism evidence="3 4">
    <name type="scientific">Peteryoungia desertarenae</name>
    <dbReference type="NCBI Taxonomy" id="1813451"/>
    <lineage>
        <taxon>Bacteria</taxon>
        <taxon>Pseudomonadati</taxon>
        <taxon>Pseudomonadota</taxon>
        <taxon>Alphaproteobacteria</taxon>
        <taxon>Hyphomicrobiales</taxon>
        <taxon>Rhizobiaceae</taxon>
        <taxon>Peteryoungia</taxon>
    </lineage>
</organism>
<feature type="signal peptide" evidence="2">
    <location>
        <begin position="1"/>
        <end position="20"/>
    </location>
</feature>
<feature type="chain" id="PRO_5045383556" evidence="2">
    <location>
        <begin position="21"/>
        <end position="237"/>
    </location>
</feature>
<dbReference type="EMBL" id="CP058350">
    <property type="protein sequence ID" value="QLF69961.1"/>
    <property type="molecule type" value="Genomic_DNA"/>
</dbReference>
<sequence>MLAMALVIVATPLHIAPAFALSDIQILQASPTAAEDDDNTGIPAENPDALAQPGPFEVIPSPDPLINRDDADVPGSNGSLAELPEVIYDLETLPEPVRRMRQLILDAAATGDFSKLRPLLNAGPNETRIQPSDADTDPVDALRALSGDDQGVEVLAILMDILSTGFVHTGVGTPDEAYVWPYFAEKPLTLLSPKETVELLRIVTAGDVAGMQEYGTYNFFRTGIAPDGQWKFIVAGD</sequence>
<evidence type="ECO:0000256" key="1">
    <source>
        <dbReference type="SAM" id="MobiDB-lite"/>
    </source>
</evidence>
<name>A0ABX6QNT2_9HYPH</name>
<evidence type="ECO:0000256" key="2">
    <source>
        <dbReference type="SAM" id="SignalP"/>
    </source>
</evidence>
<proteinExistence type="predicted"/>